<dbReference type="Pfam" id="PF04847">
    <property type="entry name" value="Calcipressin"/>
    <property type="match status" value="1"/>
</dbReference>
<protein>
    <submittedName>
        <fullName evidence="2">EOG090X0FJX</fullName>
    </submittedName>
</protein>
<dbReference type="GO" id="GO:0005737">
    <property type="term" value="C:cytoplasm"/>
    <property type="evidence" value="ECO:0007669"/>
    <property type="project" value="TreeGrafter"/>
</dbReference>
<dbReference type="GO" id="GO:0008597">
    <property type="term" value="F:calcium-dependent protein serine/threonine phosphatase regulator activity"/>
    <property type="evidence" value="ECO:0007669"/>
    <property type="project" value="TreeGrafter"/>
</dbReference>
<evidence type="ECO:0000313" key="2">
    <source>
        <dbReference type="EMBL" id="SVE93315.1"/>
    </source>
</evidence>
<dbReference type="GO" id="GO:0003676">
    <property type="term" value="F:nucleic acid binding"/>
    <property type="evidence" value="ECO:0007669"/>
    <property type="project" value="InterPro"/>
</dbReference>
<dbReference type="GO" id="GO:0007617">
    <property type="term" value="P:mating behavior"/>
    <property type="evidence" value="ECO:0007669"/>
    <property type="project" value="UniProtKB-ARBA"/>
</dbReference>
<gene>
    <name evidence="2" type="primary">EOG090X0FJX</name>
</gene>
<comment type="similarity">
    <text evidence="1">Belongs to the RCAN family.</text>
</comment>
<evidence type="ECO:0000256" key="1">
    <source>
        <dbReference type="ARBA" id="ARBA00008209"/>
    </source>
</evidence>
<sequence>MNPEDFELEKRIRSLSINEDSNNEMGLELAELIANCVADVEPHDCSDEDAIKDHSPNENDSDLPKSLIVTNLPSVLFADQQLKLEFEALFRTYEESASFHYLKSFRRARVDFRSNEIASRARMHLHQTPIGDSQSVMNCFFGQPPVVNKSTQQFLQIPPPVRQFLISPPASPPVDWTSGRESEPVLNFDLLSAIASMGPGDEHELLAANGENPGIVVHVCADDDGLSRKGVVAIGNTPCPKRN</sequence>
<dbReference type="GO" id="GO:0005634">
    <property type="term" value="C:nucleus"/>
    <property type="evidence" value="ECO:0007669"/>
    <property type="project" value="TreeGrafter"/>
</dbReference>
<dbReference type="GO" id="GO:0019722">
    <property type="term" value="P:calcium-mediated signaling"/>
    <property type="evidence" value="ECO:0007669"/>
    <property type="project" value="InterPro"/>
</dbReference>
<proteinExistence type="evidence at transcript level"/>
<dbReference type="Gene3D" id="3.30.70.330">
    <property type="match status" value="1"/>
</dbReference>
<dbReference type="FunFam" id="3.30.70.330:FF:000092">
    <property type="entry name" value="Calcipressin-2 isoform 2"/>
    <property type="match status" value="1"/>
</dbReference>
<dbReference type="PANTHER" id="PTHR10300">
    <property type="entry name" value="CALCIPRESSIN"/>
    <property type="match status" value="1"/>
</dbReference>
<name>A0A4Y7NM45_9CRUS</name>
<dbReference type="CDD" id="cd12434">
    <property type="entry name" value="RRM_RCAN_like"/>
    <property type="match status" value="1"/>
</dbReference>
<dbReference type="EMBL" id="LR023696">
    <property type="protein sequence ID" value="SVE93315.1"/>
    <property type="molecule type" value="mRNA"/>
</dbReference>
<dbReference type="InterPro" id="IPR012677">
    <property type="entry name" value="Nucleotide-bd_a/b_plait_sf"/>
</dbReference>
<reference evidence="2" key="1">
    <citation type="submission" date="2018-08" db="EMBL/GenBank/DDBJ databases">
        <authorList>
            <person name="Cornetti L."/>
        </authorList>
    </citation>
    <scope>NUCLEOTIDE SEQUENCE</scope>
    <source>
        <strain evidence="2">DE-FRO-2-1</strain>
    </source>
</reference>
<dbReference type="PANTHER" id="PTHR10300:SF14">
    <property type="entry name" value="PROTEIN SARAH"/>
    <property type="match status" value="1"/>
</dbReference>
<dbReference type="InterPro" id="IPR035979">
    <property type="entry name" value="RBD_domain_sf"/>
</dbReference>
<dbReference type="AlphaFoldDB" id="A0A4Y7NM45"/>
<dbReference type="InterPro" id="IPR006931">
    <property type="entry name" value="Calcipressin"/>
</dbReference>
<accession>A0A4Y7NM45</accession>
<dbReference type="SUPFAM" id="SSF54928">
    <property type="entry name" value="RNA-binding domain, RBD"/>
    <property type="match status" value="1"/>
</dbReference>
<organism evidence="2">
    <name type="scientific">Moina brachiata</name>
    <dbReference type="NCBI Taxonomy" id="675436"/>
    <lineage>
        <taxon>Eukaryota</taxon>
        <taxon>Metazoa</taxon>
        <taxon>Ecdysozoa</taxon>
        <taxon>Arthropoda</taxon>
        <taxon>Crustacea</taxon>
        <taxon>Branchiopoda</taxon>
        <taxon>Diplostraca</taxon>
        <taxon>Cladocera</taxon>
        <taxon>Anomopoda</taxon>
        <taxon>Moinidae</taxon>
        <taxon>Moina</taxon>
    </lineage>
</organism>